<dbReference type="GO" id="GO:0009307">
    <property type="term" value="P:DNA restriction-modification system"/>
    <property type="evidence" value="ECO:0007669"/>
    <property type="project" value="UniProtKB-KW"/>
</dbReference>
<comment type="similarity">
    <text evidence="1">Belongs to the N(4)/N(6)-methyltransferase family.</text>
</comment>
<evidence type="ECO:0000259" key="4">
    <source>
        <dbReference type="Pfam" id="PF12161"/>
    </source>
</evidence>
<dbReference type="InterPro" id="IPR022749">
    <property type="entry name" value="D12N6_MeTrfase_N"/>
</dbReference>
<evidence type="ECO:0000313" key="5">
    <source>
        <dbReference type="EMBL" id="QWY76972.1"/>
    </source>
</evidence>
<dbReference type="InterPro" id="IPR038333">
    <property type="entry name" value="T1MK-like_N_sf"/>
</dbReference>
<gene>
    <name evidence="5" type="ORF">JZL65_10870</name>
</gene>
<evidence type="ECO:0000256" key="1">
    <source>
        <dbReference type="ARBA" id="ARBA00006594"/>
    </source>
</evidence>
<proteinExistence type="inferred from homology"/>
<dbReference type="Gene3D" id="1.20.1260.30">
    <property type="match status" value="1"/>
</dbReference>
<feature type="region of interest" description="Disordered" evidence="3">
    <location>
        <begin position="94"/>
        <end position="113"/>
    </location>
</feature>
<organism evidence="5 6">
    <name type="scientific">Ferrovum myxofaciens</name>
    <dbReference type="NCBI Taxonomy" id="416213"/>
    <lineage>
        <taxon>Bacteria</taxon>
        <taxon>Pseudomonadati</taxon>
        <taxon>Pseudomonadota</taxon>
        <taxon>Betaproteobacteria</taxon>
        <taxon>Ferrovales</taxon>
        <taxon>Ferrovaceae</taxon>
        <taxon>Ferrovum</taxon>
    </lineage>
</organism>
<evidence type="ECO:0000313" key="6">
    <source>
        <dbReference type="Proteomes" id="UP000683551"/>
    </source>
</evidence>
<dbReference type="Pfam" id="PF12161">
    <property type="entry name" value="HsdM_N"/>
    <property type="match status" value="1"/>
</dbReference>
<evidence type="ECO:0000256" key="2">
    <source>
        <dbReference type="ARBA" id="ARBA00022747"/>
    </source>
</evidence>
<dbReference type="AlphaFoldDB" id="A0A9E6SX21"/>
<accession>A0A9E6SX21</accession>
<sequence>MTETEFKKLLWDSANKLRGAMSAAEYKFPVLGLVFLKYVSDIFDAQREVIHYRLAEPDSDLYMPKDMREDAFLVLSEDRDAYKQDNVFWIPPRGPFLGTSQTGSQPQPRKIAG</sequence>
<dbReference type="SUPFAM" id="SSF53335">
    <property type="entry name" value="S-adenosyl-L-methionine-dependent methyltransferases"/>
    <property type="match status" value="1"/>
</dbReference>
<keyword evidence="2" id="KW-0680">Restriction system</keyword>
<feature type="compositionally biased region" description="Polar residues" evidence="3">
    <location>
        <begin position="98"/>
        <end position="107"/>
    </location>
</feature>
<feature type="domain" description="N6 adenine-specific DNA methyltransferase N-terminal" evidence="4">
    <location>
        <begin position="8"/>
        <end position="92"/>
    </location>
</feature>
<dbReference type="Proteomes" id="UP000683551">
    <property type="component" value="Chromosome"/>
</dbReference>
<protein>
    <submittedName>
        <fullName evidence="5">Type I restriction-modification system subunit M N-terminal domain-containing protein</fullName>
    </submittedName>
</protein>
<evidence type="ECO:0000256" key="3">
    <source>
        <dbReference type="SAM" id="MobiDB-lite"/>
    </source>
</evidence>
<dbReference type="InterPro" id="IPR029063">
    <property type="entry name" value="SAM-dependent_MTases_sf"/>
</dbReference>
<reference evidence="5" key="1">
    <citation type="submission" date="2021-02" db="EMBL/GenBank/DDBJ databases">
        <title>Comparative genomics of Ferrovum myxofaciens strains, predominant extremophile bacteria forming large biofilm stalactites in acid mine ecosystems.</title>
        <authorList>
            <person name="Burkartova K."/>
            <person name="Ridl J."/>
            <person name="Pajer P."/>
            <person name="Falteisek L."/>
        </authorList>
    </citation>
    <scope>NUCLEOTIDE SEQUENCE</scope>
    <source>
        <strain evidence="5">MI1III</strain>
    </source>
</reference>
<name>A0A9E6SX21_9PROT</name>
<dbReference type="EMBL" id="CP071137">
    <property type="protein sequence ID" value="QWY76972.1"/>
    <property type="molecule type" value="Genomic_DNA"/>
</dbReference>